<dbReference type="Gene3D" id="2.60.210.10">
    <property type="entry name" value="Apoptosis, Tumor Necrosis Factor Receptor Associated Protein 2, Chain A"/>
    <property type="match status" value="1"/>
</dbReference>
<dbReference type="Pfam" id="PF00097">
    <property type="entry name" value="zf-C3HC4"/>
    <property type="match status" value="1"/>
</dbReference>
<dbReference type="InterPro" id="IPR017907">
    <property type="entry name" value="Znf_RING_CS"/>
</dbReference>
<gene>
    <name evidence="10" type="ORF">SNE40_000511</name>
</gene>
<dbReference type="SMART" id="SM00061">
    <property type="entry name" value="MATH"/>
    <property type="match status" value="1"/>
</dbReference>
<dbReference type="InterPro" id="IPR018957">
    <property type="entry name" value="Znf_C3HC4_RING-type"/>
</dbReference>
<dbReference type="PROSITE" id="PS50089">
    <property type="entry name" value="ZF_RING_2"/>
    <property type="match status" value="1"/>
</dbReference>
<dbReference type="PANTHER" id="PTHR25462:SF296">
    <property type="entry name" value="MEIOTIC P26, ISOFORM F"/>
    <property type="match status" value="1"/>
</dbReference>
<feature type="domain" description="RING-type" evidence="7">
    <location>
        <begin position="11"/>
        <end position="54"/>
    </location>
</feature>
<dbReference type="InterPro" id="IPR001841">
    <property type="entry name" value="Znf_RING"/>
</dbReference>
<dbReference type="SUPFAM" id="SSF57845">
    <property type="entry name" value="B-box zinc-binding domain"/>
    <property type="match status" value="1"/>
</dbReference>
<dbReference type="Proteomes" id="UP001347796">
    <property type="component" value="Unassembled WGS sequence"/>
</dbReference>
<dbReference type="AlphaFoldDB" id="A0AAN8KCD3"/>
<dbReference type="CDD" id="cd19757">
    <property type="entry name" value="Bbox1"/>
    <property type="match status" value="1"/>
</dbReference>
<evidence type="ECO:0000259" key="7">
    <source>
        <dbReference type="PROSITE" id="PS50089"/>
    </source>
</evidence>
<dbReference type="Gene3D" id="3.30.40.10">
    <property type="entry name" value="Zinc/RING finger domain, C3HC4 (zinc finger)"/>
    <property type="match status" value="1"/>
</dbReference>
<dbReference type="InterPro" id="IPR002083">
    <property type="entry name" value="MATH/TRAF_dom"/>
</dbReference>
<sequence length="492" mass="56093">MATVNPNKPVCSICLNDFKQPKIIDCGHTFCLTCLEDYINKVSSNNMSHCPLCRHDFHIPECGLGEFKSNLDIDIEQELLSGINTDKIPPCEVCKTGVNSEFKCEDCEQYLCSSCRKMHDALRSCHNHVIVATAEALKDRLEGNHETTPTLRDVCPDYRNKKVRSYCKDCSIAVCADCFVTNHSSHKFVDLLAKDIDIQTREELKSLQDSIENKISQFEQFCETLTKVKTDIDHSAKESCEAVDKQIEQIRSEIKEIGEKIKVKIQKSRDEEIDKAETLMGEMEVLIADLKASVKCTEDVIEDKSLIQVLNRIPQVEGEIEESSLQRLNIPDVKYTWFEQSVIDKTFSEKQVGTLENRIGPTFITSFNLDDVNIQNGKRLYGEYHYVQGLPWSIDVRKNNEGGSYLSIYLKLNKPEESTVDNCNAKCVISLLNMNDKSLSYERTDSKVHKFITSNTGCGWNKFFNWSELSNQSRGFIDRKNNFFVSSTVQIV</sequence>
<proteinExistence type="predicted"/>
<evidence type="ECO:0000256" key="1">
    <source>
        <dbReference type="ARBA" id="ARBA00004496"/>
    </source>
</evidence>
<reference evidence="10 11" key="1">
    <citation type="submission" date="2024-01" db="EMBL/GenBank/DDBJ databases">
        <title>The genome of the rayed Mediterranean limpet Patella caerulea (Linnaeus, 1758).</title>
        <authorList>
            <person name="Anh-Thu Weber A."/>
            <person name="Halstead-Nussloch G."/>
        </authorList>
    </citation>
    <scope>NUCLEOTIDE SEQUENCE [LARGE SCALE GENOMIC DNA]</scope>
    <source>
        <strain evidence="10">AATW-2023a</strain>
        <tissue evidence="10">Whole specimen</tissue>
    </source>
</reference>
<dbReference type="Gene3D" id="3.30.160.60">
    <property type="entry name" value="Classic Zinc Finger"/>
    <property type="match status" value="1"/>
</dbReference>
<dbReference type="Pfam" id="PF00643">
    <property type="entry name" value="zf-B_box"/>
    <property type="match status" value="1"/>
</dbReference>
<dbReference type="SUPFAM" id="SSF49599">
    <property type="entry name" value="TRAF domain-like"/>
    <property type="match status" value="1"/>
</dbReference>
<dbReference type="GO" id="GO:0005737">
    <property type="term" value="C:cytoplasm"/>
    <property type="evidence" value="ECO:0007669"/>
    <property type="project" value="UniProtKB-SubCell"/>
</dbReference>
<dbReference type="Pfam" id="PF22486">
    <property type="entry name" value="MATH_2"/>
    <property type="match status" value="1"/>
</dbReference>
<feature type="domain" description="MATH" evidence="9">
    <location>
        <begin position="362"/>
        <end position="492"/>
    </location>
</feature>
<keyword evidence="11" id="KW-1185">Reference proteome</keyword>
<dbReference type="InterPro" id="IPR008974">
    <property type="entry name" value="TRAF-like"/>
</dbReference>
<dbReference type="CDD" id="cd00121">
    <property type="entry name" value="MATH"/>
    <property type="match status" value="1"/>
</dbReference>
<evidence type="ECO:0000313" key="10">
    <source>
        <dbReference type="EMBL" id="KAK6194989.1"/>
    </source>
</evidence>
<protein>
    <submittedName>
        <fullName evidence="10">Uncharacterized protein</fullName>
    </submittedName>
</protein>
<evidence type="ECO:0000313" key="11">
    <source>
        <dbReference type="Proteomes" id="UP001347796"/>
    </source>
</evidence>
<evidence type="ECO:0000256" key="6">
    <source>
        <dbReference type="PROSITE-ProRule" id="PRU00024"/>
    </source>
</evidence>
<dbReference type="PROSITE" id="PS00518">
    <property type="entry name" value="ZF_RING_1"/>
    <property type="match status" value="1"/>
</dbReference>
<evidence type="ECO:0000256" key="4">
    <source>
        <dbReference type="ARBA" id="ARBA00022771"/>
    </source>
</evidence>
<keyword evidence="2" id="KW-0963">Cytoplasm</keyword>
<comment type="caution">
    <text evidence="10">The sequence shown here is derived from an EMBL/GenBank/DDBJ whole genome shotgun (WGS) entry which is preliminary data.</text>
</comment>
<keyword evidence="3" id="KW-0479">Metal-binding</keyword>
<organism evidence="10 11">
    <name type="scientific">Patella caerulea</name>
    <name type="common">Rayed Mediterranean limpet</name>
    <dbReference type="NCBI Taxonomy" id="87958"/>
    <lineage>
        <taxon>Eukaryota</taxon>
        <taxon>Metazoa</taxon>
        <taxon>Spiralia</taxon>
        <taxon>Lophotrochozoa</taxon>
        <taxon>Mollusca</taxon>
        <taxon>Gastropoda</taxon>
        <taxon>Patellogastropoda</taxon>
        <taxon>Patelloidea</taxon>
        <taxon>Patellidae</taxon>
        <taxon>Patella</taxon>
    </lineage>
</organism>
<accession>A0AAN8KCD3</accession>
<evidence type="ECO:0000256" key="5">
    <source>
        <dbReference type="ARBA" id="ARBA00022833"/>
    </source>
</evidence>
<keyword evidence="4 6" id="KW-0863">Zinc-finger</keyword>
<feature type="domain" description="B box-type" evidence="8">
    <location>
        <begin position="86"/>
        <end position="133"/>
    </location>
</feature>
<dbReference type="EMBL" id="JAZGQO010000001">
    <property type="protein sequence ID" value="KAK6194989.1"/>
    <property type="molecule type" value="Genomic_DNA"/>
</dbReference>
<evidence type="ECO:0000256" key="3">
    <source>
        <dbReference type="ARBA" id="ARBA00022723"/>
    </source>
</evidence>
<keyword evidence="5" id="KW-0862">Zinc</keyword>
<evidence type="ECO:0000259" key="9">
    <source>
        <dbReference type="PROSITE" id="PS50144"/>
    </source>
</evidence>
<feature type="domain" description="B box-type" evidence="8">
    <location>
        <begin position="150"/>
        <end position="191"/>
    </location>
</feature>
<evidence type="ECO:0000256" key="2">
    <source>
        <dbReference type="ARBA" id="ARBA00022490"/>
    </source>
</evidence>
<name>A0AAN8KCD3_PATCE</name>
<dbReference type="InterPro" id="IPR000315">
    <property type="entry name" value="Znf_B-box"/>
</dbReference>
<dbReference type="PROSITE" id="PS50119">
    <property type="entry name" value="ZF_BBOX"/>
    <property type="match status" value="2"/>
</dbReference>
<dbReference type="SMART" id="SM00184">
    <property type="entry name" value="RING"/>
    <property type="match status" value="1"/>
</dbReference>
<dbReference type="PANTHER" id="PTHR25462">
    <property type="entry name" value="BONUS, ISOFORM C-RELATED"/>
    <property type="match status" value="1"/>
</dbReference>
<dbReference type="PROSITE" id="PS50144">
    <property type="entry name" value="MATH"/>
    <property type="match status" value="1"/>
</dbReference>
<dbReference type="SUPFAM" id="SSF57850">
    <property type="entry name" value="RING/U-box"/>
    <property type="match status" value="1"/>
</dbReference>
<comment type="subcellular location">
    <subcellularLocation>
        <location evidence="1">Cytoplasm</location>
    </subcellularLocation>
</comment>
<dbReference type="GO" id="GO:0008270">
    <property type="term" value="F:zinc ion binding"/>
    <property type="evidence" value="ECO:0007669"/>
    <property type="project" value="UniProtKB-KW"/>
</dbReference>
<evidence type="ECO:0000259" key="8">
    <source>
        <dbReference type="PROSITE" id="PS50119"/>
    </source>
</evidence>
<dbReference type="InterPro" id="IPR047153">
    <property type="entry name" value="TRIM45/56/19-like"/>
</dbReference>
<dbReference type="InterPro" id="IPR013083">
    <property type="entry name" value="Znf_RING/FYVE/PHD"/>
</dbReference>